<evidence type="ECO:0000313" key="4">
    <source>
        <dbReference type="EMBL" id="KAL0491884.1"/>
    </source>
</evidence>
<dbReference type="EMBL" id="JAOPGA020000701">
    <property type="protein sequence ID" value="KAL0480872.1"/>
    <property type="molecule type" value="Genomic_DNA"/>
</dbReference>
<evidence type="ECO:0000256" key="1">
    <source>
        <dbReference type="ARBA" id="ARBA00006484"/>
    </source>
</evidence>
<dbReference type="Proteomes" id="UP001431209">
    <property type="component" value="Unassembled WGS sequence"/>
</dbReference>
<comment type="caution">
    <text evidence="3">The sequence shown here is derived from an EMBL/GenBank/DDBJ whole genome shotgun (WGS) entry which is preliminary data.</text>
</comment>
<dbReference type="PRINTS" id="PR00081">
    <property type="entry name" value="GDHRDH"/>
</dbReference>
<dbReference type="PANTHER" id="PTHR44196">
    <property type="entry name" value="DEHYDROGENASE/REDUCTASE SDR FAMILY MEMBER 7B"/>
    <property type="match status" value="1"/>
</dbReference>
<dbReference type="PANTHER" id="PTHR44196:SF1">
    <property type="entry name" value="DEHYDROGENASE_REDUCTASE SDR FAMILY MEMBER 7B"/>
    <property type="match status" value="1"/>
</dbReference>
<dbReference type="Pfam" id="PF00106">
    <property type="entry name" value="adh_short"/>
    <property type="match status" value="1"/>
</dbReference>
<dbReference type="EMBL" id="JAOPGA020001880">
    <property type="protein sequence ID" value="KAL0491884.1"/>
    <property type="molecule type" value="Genomic_DNA"/>
</dbReference>
<dbReference type="InterPro" id="IPR036291">
    <property type="entry name" value="NAD(P)-bd_dom_sf"/>
</dbReference>
<organism evidence="3 5">
    <name type="scientific">Acrasis kona</name>
    <dbReference type="NCBI Taxonomy" id="1008807"/>
    <lineage>
        <taxon>Eukaryota</taxon>
        <taxon>Discoba</taxon>
        <taxon>Heterolobosea</taxon>
        <taxon>Tetramitia</taxon>
        <taxon>Eutetramitia</taxon>
        <taxon>Acrasidae</taxon>
        <taxon>Acrasis</taxon>
    </lineage>
</organism>
<keyword evidence="5" id="KW-1185">Reference proteome</keyword>
<evidence type="ECO:0000313" key="5">
    <source>
        <dbReference type="Proteomes" id="UP001431209"/>
    </source>
</evidence>
<dbReference type="GO" id="GO:0016491">
    <property type="term" value="F:oxidoreductase activity"/>
    <property type="evidence" value="ECO:0007669"/>
    <property type="project" value="UniProtKB-KW"/>
</dbReference>
<dbReference type="SUPFAM" id="SSF51735">
    <property type="entry name" value="NAD(P)-binding Rossmann-fold domains"/>
    <property type="match status" value="1"/>
</dbReference>
<dbReference type="AlphaFoldDB" id="A0AAW2YTX6"/>
<keyword evidence="2" id="KW-0560">Oxidoreductase</keyword>
<protein>
    <submittedName>
        <fullName evidence="4">Corticosteroid 11-beta-dehydrogenase</fullName>
    </submittedName>
    <submittedName>
        <fullName evidence="3">Oxidoreductase</fullName>
    </submittedName>
</protein>
<evidence type="ECO:0000313" key="3">
    <source>
        <dbReference type="EMBL" id="KAL0480872.1"/>
    </source>
</evidence>
<comment type="similarity">
    <text evidence="1">Belongs to the short-chain dehydrogenases/reductases (SDR) family.</text>
</comment>
<dbReference type="Gene3D" id="3.40.50.720">
    <property type="entry name" value="NAD(P)-binding Rossmann-like Domain"/>
    <property type="match status" value="1"/>
</dbReference>
<dbReference type="InterPro" id="IPR002347">
    <property type="entry name" value="SDR_fam"/>
</dbReference>
<name>A0AAW2YTX6_9EUKA</name>
<dbReference type="GO" id="GO:0016020">
    <property type="term" value="C:membrane"/>
    <property type="evidence" value="ECO:0007669"/>
    <property type="project" value="TreeGrafter"/>
</dbReference>
<sequence>MITQHKPLDQQTVVIIGASSGIGRETALQFARAGSQIVVAARSKHGIQTLVEEIKDIQGPGSHNVVGLTCDVKEREQLEAVANRAIAVFGKIDTWVHTAAVLIVANVEDTTEEEAKQIMDVNYMGVLRTIWTSIPHLKRTKGALIILGSVEGRRSVINHGLYATSKHAIKGTIEALRMELYRDDAGVTVTEIIPPTMDTPFYDKARVKVDDGKYKYAGPPLIYTPNVAAECILYAAQFPTKELYVGLAASVLSKLQSIFPSILDKSMVYFGTLMEKTHYLKGNKDNFEEAFDDDSVNKSLGSWGAHSLSFSPYNWVVMKLPTWPFRWY</sequence>
<accession>A0AAW2YTX6</accession>
<evidence type="ECO:0000256" key="2">
    <source>
        <dbReference type="ARBA" id="ARBA00023002"/>
    </source>
</evidence>
<proteinExistence type="inferred from homology"/>
<reference evidence="3 5" key="1">
    <citation type="submission" date="2024-03" db="EMBL/GenBank/DDBJ databases">
        <title>The Acrasis kona genome and developmental transcriptomes reveal deep origins of eukaryotic multicellular pathways.</title>
        <authorList>
            <person name="Sheikh S."/>
            <person name="Fu C.-J."/>
            <person name="Brown M.W."/>
            <person name="Baldauf S.L."/>
        </authorList>
    </citation>
    <scope>NUCLEOTIDE SEQUENCE [LARGE SCALE GENOMIC DNA]</scope>
    <source>
        <strain evidence="3 5">ATCC MYA-3509</strain>
    </source>
</reference>
<gene>
    <name evidence="4" type="ORF">AKO1_000551</name>
    <name evidence="3" type="ORF">AKO1_004060</name>
</gene>